<dbReference type="eggNOG" id="ENOG502Z9ZM">
    <property type="taxonomic scope" value="Bacteria"/>
</dbReference>
<organism evidence="12 13">
    <name type="scientific">Selenomonas ruminantium subsp. lactilytica (strain NBRC 103574 / TAM6421)</name>
    <dbReference type="NCBI Taxonomy" id="927704"/>
    <lineage>
        <taxon>Bacteria</taxon>
        <taxon>Bacillati</taxon>
        <taxon>Bacillota</taxon>
        <taxon>Negativicutes</taxon>
        <taxon>Selenomonadales</taxon>
        <taxon>Selenomonadaceae</taxon>
        <taxon>Selenomonas</taxon>
    </lineage>
</organism>
<keyword evidence="4" id="KW-0547">Nucleotide-binding</keyword>
<reference evidence="12 13" key="1">
    <citation type="submission" date="2011-10" db="EMBL/GenBank/DDBJ databases">
        <title>Whole genome sequence of Selenomonas ruminantium subsp. lactilytica TAM6421.</title>
        <authorList>
            <person name="Oguchi A."/>
            <person name="Ankai A."/>
            <person name="Kaneko J."/>
            <person name="Yamada-Narita S."/>
            <person name="Fukui S."/>
            <person name="Takahashi M."/>
            <person name="Onodera T."/>
            <person name="Kojima S."/>
            <person name="Fushimi T."/>
            <person name="Abe N."/>
            <person name="Kamio Y."/>
            <person name="Yamazaki S."/>
            <person name="Fujita N."/>
        </authorList>
    </citation>
    <scope>NUCLEOTIDE SEQUENCE [LARGE SCALE GENOMIC DNA]</scope>
    <source>
        <strain evidence="13">NBRC 103574 / TAM6421</strain>
    </source>
</reference>
<dbReference type="GO" id="GO:0046872">
    <property type="term" value="F:metal ion binding"/>
    <property type="evidence" value="ECO:0007669"/>
    <property type="project" value="UniProtKB-KW"/>
</dbReference>
<keyword evidence="8" id="KW-0051">Antiviral defense</keyword>
<evidence type="ECO:0000256" key="10">
    <source>
        <dbReference type="ARBA" id="ARBA00048304"/>
    </source>
</evidence>
<dbReference type="PATRIC" id="fig|927704.6.peg.1796"/>
<accession>I0GRQ5</accession>
<dbReference type="Proteomes" id="UP000007887">
    <property type="component" value="Chromosome"/>
</dbReference>
<dbReference type="GO" id="GO:0016779">
    <property type="term" value="F:nucleotidyltransferase activity"/>
    <property type="evidence" value="ECO:0007669"/>
    <property type="project" value="UniProtKB-KW"/>
</dbReference>
<evidence type="ECO:0000313" key="13">
    <source>
        <dbReference type="Proteomes" id="UP000007887"/>
    </source>
</evidence>
<evidence type="ECO:0000256" key="4">
    <source>
        <dbReference type="ARBA" id="ARBA00022741"/>
    </source>
</evidence>
<evidence type="ECO:0000256" key="9">
    <source>
        <dbReference type="ARBA" id="ARBA00044145"/>
    </source>
</evidence>
<keyword evidence="3" id="KW-0479">Metal-binding</keyword>
<sequence>MADMDREFRSYYQRIKLSSANEDRLRRGRDALRNRIRSWFINTGKPVPKFCWQGSFAMKTTINLWGQGQQYDIDDGIYLSYRKKDLTASRVHGWIIEAVADHTESIINKDTCIRVNYSAGYHIDLPIYVMDGDNAYLAHKTKGWVLSDPKAFRDWFIKKVKNNSEQLRRIVLYLKGWKTNCSIPLKGIEITILVSNCYQRNQKDDEALYDTVSKIIETLNMHFSCVKPVQPYEDLFGCISENRKNRILDGLYGLQSSLLLVQITSSNIEAINSLKTKFGNIF</sequence>
<name>I0GRQ5_SELRL</name>
<keyword evidence="7" id="KW-0546">Nucleotide metabolism</keyword>
<keyword evidence="1" id="KW-0808">Transferase</keyword>
<evidence type="ECO:0000256" key="8">
    <source>
        <dbReference type="ARBA" id="ARBA00023118"/>
    </source>
</evidence>
<gene>
    <name evidence="12" type="ordered locus">SELR_17340</name>
</gene>
<proteinExistence type="predicted"/>
<evidence type="ECO:0000259" key="11">
    <source>
        <dbReference type="Pfam" id="PF21654"/>
    </source>
</evidence>
<evidence type="ECO:0000256" key="3">
    <source>
        <dbReference type="ARBA" id="ARBA00022723"/>
    </source>
</evidence>
<dbReference type="GO" id="GO:0005524">
    <property type="term" value="F:ATP binding"/>
    <property type="evidence" value="ECO:0007669"/>
    <property type="project" value="UniProtKB-KW"/>
</dbReference>
<keyword evidence="6" id="KW-0460">Magnesium</keyword>
<evidence type="ECO:0000256" key="5">
    <source>
        <dbReference type="ARBA" id="ARBA00022840"/>
    </source>
</evidence>
<dbReference type="OrthoDB" id="7572058at2"/>
<dbReference type="Pfam" id="PF21654">
    <property type="entry name" value="DncV-like_NTFase"/>
    <property type="match status" value="1"/>
</dbReference>
<dbReference type="AlphaFoldDB" id="I0GRQ5"/>
<feature type="domain" description="Cyclic GMP-AMP synthase DncV-like nucleotidyltransferase" evidence="11">
    <location>
        <begin position="48"/>
        <end position="128"/>
    </location>
</feature>
<keyword evidence="5" id="KW-0067">ATP-binding</keyword>
<keyword evidence="2" id="KW-0548">Nucleotidyltransferase</keyword>
<dbReference type="GO" id="GO:0009117">
    <property type="term" value="P:nucleotide metabolic process"/>
    <property type="evidence" value="ECO:0007669"/>
    <property type="project" value="UniProtKB-KW"/>
</dbReference>
<evidence type="ECO:0000256" key="7">
    <source>
        <dbReference type="ARBA" id="ARBA00023080"/>
    </source>
</evidence>
<dbReference type="HOGENOM" id="CLU_068675_0_0_9"/>
<dbReference type="InterPro" id="IPR048445">
    <property type="entry name" value="DncV-like_NTFase"/>
</dbReference>
<dbReference type="RefSeq" id="WP_014424875.1">
    <property type="nucleotide sequence ID" value="NC_017068.1"/>
</dbReference>
<evidence type="ECO:0000256" key="2">
    <source>
        <dbReference type="ARBA" id="ARBA00022695"/>
    </source>
</evidence>
<dbReference type="GO" id="GO:0051607">
    <property type="term" value="P:defense response to virus"/>
    <property type="evidence" value="ECO:0007669"/>
    <property type="project" value="UniProtKB-KW"/>
</dbReference>
<protein>
    <recommendedName>
        <fullName evidence="9">Cyclic GMP-AMP synthase</fullName>
    </recommendedName>
</protein>
<comment type="catalytic activity">
    <reaction evidence="10">
        <text>GTP + ATP = 3',3'-cGAMP + 2 diphosphate</text>
        <dbReference type="Rhea" id="RHEA:35647"/>
        <dbReference type="ChEBI" id="CHEBI:30616"/>
        <dbReference type="ChEBI" id="CHEBI:33019"/>
        <dbReference type="ChEBI" id="CHEBI:37565"/>
        <dbReference type="ChEBI" id="CHEBI:71501"/>
    </reaction>
    <physiologicalReaction direction="left-to-right" evidence="10">
        <dbReference type="Rhea" id="RHEA:35648"/>
    </physiologicalReaction>
</comment>
<evidence type="ECO:0000313" key="12">
    <source>
        <dbReference type="EMBL" id="BAL83442.1"/>
    </source>
</evidence>
<evidence type="ECO:0000256" key="1">
    <source>
        <dbReference type="ARBA" id="ARBA00022679"/>
    </source>
</evidence>
<evidence type="ECO:0000256" key="6">
    <source>
        <dbReference type="ARBA" id="ARBA00022842"/>
    </source>
</evidence>
<dbReference type="KEGG" id="sri:SELR_17340"/>
<dbReference type="EMBL" id="AP012292">
    <property type="protein sequence ID" value="BAL83442.1"/>
    <property type="molecule type" value="Genomic_DNA"/>
</dbReference>